<dbReference type="AlphaFoldDB" id="A0A2H0W7J3"/>
<accession>A0A2H0W7J3</accession>
<sequence length="167" mass="18957">MQENNKTELDSLMTRYSQDLNGLKTKKEAEKTAQNAFVVEFTRLEKDVIWPVLVDVGNQLNAYGHDYHVSQDEESVDATAHCRPASITFNIYPATVDRSFYKPESTPYISFVSNQYARKIGITVSTFMPNQGGVIGSHGDFEPSQITKEFVEQEIVNVLKNTMIFHK</sequence>
<evidence type="ECO:0000313" key="2">
    <source>
        <dbReference type="Proteomes" id="UP000231382"/>
    </source>
</evidence>
<protein>
    <submittedName>
        <fullName evidence="1">Uncharacterized protein</fullName>
    </submittedName>
</protein>
<comment type="caution">
    <text evidence="1">The sequence shown here is derived from an EMBL/GenBank/DDBJ whole genome shotgun (WGS) entry which is preliminary data.</text>
</comment>
<gene>
    <name evidence="1" type="ORF">COT78_00685</name>
</gene>
<proteinExistence type="predicted"/>
<evidence type="ECO:0000313" key="1">
    <source>
        <dbReference type="EMBL" id="PIS07984.1"/>
    </source>
</evidence>
<organism evidence="1 2">
    <name type="scientific">Candidatus Berkelbacteria bacterium CG10_big_fil_rev_8_21_14_0_10_43_13</name>
    <dbReference type="NCBI Taxonomy" id="1974514"/>
    <lineage>
        <taxon>Bacteria</taxon>
        <taxon>Candidatus Berkelbacteria</taxon>
    </lineage>
</organism>
<reference evidence="2" key="1">
    <citation type="submission" date="2017-09" db="EMBL/GenBank/DDBJ databases">
        <title>Depth-based differentiation of microbial function through sediment-hosted aquifers and enrichment of novel symbionts in the deep terrestrial subsurface.</title>
        <authorList>
            <person name="Probst A.J."/>
            <person name="Ladd B."/>
            <person name="Jarett J.K."/>
            <person name="Geller-Mcgrath D.E."/>
            <person name="Sieber C.M.K."/>
            <person name="Emerson J.B."/>
            <person name="Anantharaman K."/>
            <person name="Thomas B.C."/>
            <person name="Malmstrom R."/>
            <person name="Stieglmeier M."/>
            <person name="Klingl A."/>
            <person name="Woyke T."/>
            <person name="Ryan C.M."/>
            <person name="Banfield J.F."/>
        </authorList>
    </citation>
    <scope>NUCLEOTIDE SEQUENCE [LARGE SCALE GENOMIC DNA]</scope>
</reference>
<name>A0A2H0W7J3_9BACT</name>
<dbReference type="EMBL" id="PEZW01000006">
    <property type="protein sequence ID" value="PIS07984.1"/>
    <property type="molecule type" value="Genomic_DNA"/>
</dbReference>
<dbReference type="Proteomes" id="UP000231382">
    <property type="component" value="Unassembled WGS sequence"/>
</dbReference>